<evidence type="ECO:0000313" key="2">
    <source>
        <dbReference type="EMBL" id="KIL68477.1"/>
    </source>
</evidence>
<keyword evidence="3" id="KW-1185">Reference proteome</keyword>
<proteinExistence type="predicted"/>
<dbReference type="AlphaFoldDB" id="A0A0C2X2V6"/>
<dbReference type="Pfam" id="PF20415">
    <property type="entry name" value="DUF6699"/>
    <property type="match status" value="1"/>
</dbReference>
<name>A0A0C2X2V6_AMAMK</name>
<dbReference type="STRING" id="946122.A0A0C2X2V6"/>
<evidence type="ECO:0000313" key="3">
    <source>
        <dbReference type="Proteomes" id="UP000054549"/>
    </source>
</evidence>
<dbReference type="InParanoid" id="A0A0C2X2V6"/>
<evidence type="ECO:0000259" key="1">
    <source>
        <dbReference type="Pfam" id="PF20415"/>
    </source>
</evidence>
<organism evidence="2 3">
    <name type="scientific">Amanita muscaria (strain Koide BX008)</name>
    <dbReference type="NCBI Taxonomy" id="946122"/>
    <lineage>
        <taxon>Eukaryota</taxon>
        <taxon>Fungi</taxon>
        <taxon>Dikarya</taxon>
        <taxon>Basidiomycota</taxon>
        <taxon>Agaricomycotina</taxon>
        <taxon>Agaricomycetes</taxon>
        <taxon>Agaricomycetidae</taxon>
        <taxon>Agaricales</taxon>
        <taxon>Pluteineae</taxon>
        <taxon>Amanitaceae</taxon>
        <taxon>Amanita</taxon>
    </lineage>
</organism>
<accession>A0A0C2X2V6</accession>
<dbReference type="InterPro" id="IPR046522">
    <property type="entry name" value="DUF6699"/>
</dbReference>
<protein>
    <recommendedName>
        <fullName evidence="1">DUF6699 domain-containing protein</fullName>
    </recommendedName>
</protein>
<gene>
    <name evidence="2" type="ORF">M378DRAFT_885532</name>
</gene>
<dbReference type="OrthoDB" id="3333333at2759"/>
<dbReference type="EMBL" id="KN818228">
    <property type="protein sequence ID" value="KIL68477.1"/>
    <property type="molecule type" value="Genomic_DNA"/>
</dbReference>
<dbReference type="Proteomes" id="UP000054549">
    <property type="component" value="Unassembled WGS sequence"/>
</dbReference>
<sequence>MSVDRWSPGASYGPILSQTDLYLLKPDLEIHPILANQHSFHLSFNLVTGQTGGDQPNVPFERKDEPATIPRVTQIYIITQLSPWCTTITNERGVTMADVCTTVWKDYTDHHVADPEMAALPQRVQEQVKRAAMNNLASSTQSNPGGWYHPVAPPTRYKRVDWLRERIYFEGLRKDDGYVQSRLGFKAPNVFVMDLVP</sequence>
<reference evidence="2 3" key="1">
    <citation type="submission" date="2014-04" db="EMBL/GenBank/DDBJ databases">
        <title>Evolutionary Origins and Diversification of the Mycorrhizal Mutualists.</title>
        <authorList>
            <consortium name="DOE Joint Genome Institute"/>
            <consortium name="Mycorrhizal Genomics Consortium"/>
            <person name="Kohler A."/>
            <person name="Kuo A."/>
            <person name="Nagy L.G."/>
            <person name="Floudas D."/>
            <person name="Copeland A."/>
            <person name="Barry K.W."/>
            <person name="Cichocki N."/>
            <person name="Veneault-Fourrey C."/>
            <person name="LaButti K."/>
            <person name="Lindquist E.A."/>
            <person name="Lipzen A."/>
            <person name="Lundell T."/>
            <person name="Morin E."/>
            <person name="Murat C."/>
            <person name="Riley R."/>
            <person name="Ohm R."/>
            <person name="Sun H."/>
            <person name="Tunlid A."/>
            <person name="Henrissat B."/>
            <person name="Grigoriev I.V."/>
            <person name="Hibbett D.S."/>
            <person name="Martin F."/>
        </authorList>
    </citation>
    <scope>NUCLEOTIDE SEQUENCE [LARGE SCALE GENOMIC DNA]</scope>
    <source>
        <strain evidence="2 3">Koide BX008</strain>
    </source>
</reference>
<feature type="domain" description="DUF6699" evidence="1">
    <location>
        <begin position="58"/>
        <end position="175"/>
    </location>
</feature>
<dbReference type="HOGENOM" id="CLU_1332094_0_0_1"/>